<dbReference type="GO" id="GO:0005886">
    <property type="term" value="C:plasma membrane"/>
    <property type="evidence" value="ECO:0007669"/>
    <property type="project" value="UniProtKB-SubCell"/>
</dbReference>
<evidence type="ECO:0000256" key="3">
    <source>
        <dbReference type="ARBA" id="ARBA00022475"/>
    </source>
</evidence>
<evidence type="ECO:0000256" key="6">
    <source>
        <dbReference type="ARBA" id="ARBA00023136"/>
    </source>
</evidence>
<evidence type="ECO:0000313" key="10">
    <source>
        <dbReference type="Proteomes" id="UP000469185"/>
    </source>
</evidence>
<comment type="subcellular location">
    <subcellularLocation>
        <location evidence="1 7">Cell membrane</location>
        <topology evidence="1 7">Multi-pass membrane protein</topology>
    </subcellularLocation>
</comment>
<dbReference type="Pfam" id="PF19300">
    <property type="entry name" value="BPD_transp_1_N"/>
    <property type="match status" value="1"/>
</dbReference>
<dbReference type="InterPro" id="IPR035906">
    <property type="entry name" value="MetI-like_sf"/>
</dbReference>
<dbReference type="InterPro" id="IPR045621">
    <property type="entry name" value="BPD_transp_1_N"/>
</dbReference>
<evidence type="ECO:0000256" key="7">
    <source>
        <dbReference type="RuleBase" id="RU363032"/>
    </source>
</evidence>
<sequence>MLGYIARRVLVMIPTLFVISVLSFAIIQLPPGDYLTTVVAQLEVEGGEVDSAQLAALRERYGLGESFFVQYYAWISNIVFHLDFGHSFEWNRPVSGLLGDRLALTVALSICTILFIWLVAFPIGVYSALRQRSIGDYAFTMIGFIGLAVPNFMIALVLMWVGLRYFGQSPGGIVSPEYAGAAWNLGKLLDVLGHLWVPVVVWGTAGTAGLIRILRNNLLDELRKPYVVAARARGLPERRLTVKYPLRVALNPFFSTIGWILASLIGADAIVSRVLNLDTTGPLLLRALMAQDMYLAGSLILISAVLVVIGTLISDLLLGWLDPRVRLRYGQ</sequence>
<feature type="transmembrane region" description="Helical" evidence="7">
    <location>
        <begin position="102"/>
        <end position="125"/>
    </location>
</feature>
<dbReference type="SUPFAM" id="SSF161098">
    <property type="entry name" value="MetI-like"/>
    <property type="match status" value="1"/>
</dbReference>
<proteinExistence type="inferred from homology"/>
<feature type="transmembrane region" description="Helical" evidence="7">
    <location>
        <begin position="248"/>
        <end position="275"/>
    </location>
</feature>
<dbReference type="PROSITE" id="PS50928">
    <property type="entry name" value="ABC_TM1"/>
    <property type="match status" value="1"/>
</dbReference>
<keyword evidence="5 7" id="KW-1133">Transmembrane helix</keyword>
<feature type="transmembrane region" description="Helical" evidence="7">
    <location>
        <begin position="295"/>
        <end position="321"/>
    </location>
</feature>
<name>A0A6N9YHR9_9ACTN</name>
<dbReference type="GO" id="GO:0055085">
    <property type="term" value="P:transmembrane transport"/>
    <property type="evidence" value="ECO:0007669"/>
    <property type="project" value="InterPro"/>
</dbReference>
<dbReference type="Pfam" id="PF00528">
    <property type="entry name" value="BPD_transp_1"/>
    <property type="match status" value="1"/>
</dbReference>
<comment type="caution">
    <text evidence="9">The sequence shown here is derived from an EMBL/GenBank/DDBJ whole genome shotgun (WGS) entry which is preliminary data.</text>
</comment>
<evidence type="ECO:0000256" key="2">
    <source>
        <dbReference type="ARBA" id="ARBA00022448"/>
    </source>
</evidence>
<keyword evidence="2 7" id="KW-0813">Transport</keyword>
<dbReference type="Gene3D" id="1.10.3720.10">
    <property type="entry name" value="MetI-like"/>
    <property type="match status" value="1"/>
</dbReference>
<evidence type="ECO:0000256" key="5">
    <source>
        <dbReference type="ARBA" id="ARBA00022989"/>
    </source>
</evidence>
<feature type="domain" description="ABC transmembrane type-1" evidence="8">
    <location>
        <begin position="102"/>
        <end position="318"/>
    </location>
</feature>
<keyword evidence="6 7" id="KW-0472">Membrane</keyword>
<organism evidence="9 10">
    <name type="scientific">Phytoactinopolyspora alkaliphila</name>
    <dbReference type="NCBI Taxonomy" id="1783498"/>
    <lineage>
        <taxon>Bacteria</taxon>
        <taxon>Bacillati</taxon>
        <taxon>Actinomycetota</taxon>
        <taxon>Actinomycetes</taxon>
        <taxon>Jiangellales</taxon>
        <taxon>Jiangellaceae</taxon>
        <taxon>Phytoactinopolyspora</taxon>
    </lineage>
</organism>
<evidence type="ECO:0000313" key="9">
    <source>
        <dbReference type="EMBL" id="NED94487.1"/>
    </source>
</evidence>
<gene>
    <name evidence="9" type="ORF">G1H11_04100</name>
</gene>
<dbReference type="PANTHER" id="PTHR30465">
    <property type="entry name" value="INNER MEMBRANE ABC TRANSPORTER"/>
    <property type="match status" value="1"/>
</dbReference>
<evidence type="ECO:0000256" key="4">
    <source>
        <dbReference type="ARBA" id="ARBA00022692"/>
    </source>
</evidence>
<feature type="transmembrane region" description="Helical" evidence="7">
    <location>
        <begin position="137"/>
        <end position="161"/>
    </location>
</feature>
<dbReference type="EMBL" id="JAAGOB010000002">
    <property type="protein sequence ID" value="NED94487.1"/>
    <property type="molecule type" value="Genomic_DNA"/>
</dbReference>
<evidence type="ECO:0000256" key="1">
    <source>
        <dbReference type="ARBA" id="ARBA00004651"/>
    </source>
</evidence>
<dbReference type="PANTHER" id="PTHR30465:SF43">
    <property type="entry name" value="OLIGOPEPTIDE ABC TRANSPORTER, PERMEASE PROTEIN"/>
    <property type="match status" value="1"/>
</dbReference>
<dbReference type="AlphaFoldDB" id="A0A6N9YHR9"/>
<dbReference type="Proteomes" id="UP000469185">
    <property type="component" value="Unassembled WGS sequence"/>
</dbReference>
<evidence type="ECO:0000259" key="8">
    <source>
        <dbReference type="PROSITE" id="PS50928"/>
    </source>
</evidence>
<accession>A0A6N9YHR9</accession>
<keyword evidence="4 7" id="KW-0812">Transmembrane</keyword>
<dbReference type="RefSeq" id="WP_163816334.1">
    <property type="nucleotide sequence ID" value="NZ_JAAGOB010000002.1"/>
</dbReference>
<feature type="transmembrane region" description="Helical" evidence="7">
    <location>
        <begin position="9"/>
        <end position="29"/>
    </location>
</feature>
<comment type="similarity">
    <text evidence="7">Belongs to the binding-protein-dependent transport system permease family.</text>
</comment>
<protein>
    <submittedName>
        <fullName evidence="9">ABC transporter permease</fullName>
    </submittedName>
</protein>
<keyword evidence="10" id="KW-1185">Reference proteome</keyword>
<reference evidence="9 10" key="1">
    <citation type="submission" date="2020-02" db="EMBL/GenBank/DDBJ databases">
        <authorList>
            <person name="Li X.-J."/>
            <person name="Feng X.-M."/>
        </authorList>
    </citation>
    <scope>NUCLEOTIDE SEQUENCE [LARGE SCALE GENOMIC DNA]</scope>
    <source>
        <strain evidence="9 10">CGMCC 4.7225</strain>
    </source>
</reference>
<keyword evidence="3" id="KW-1003">Cell membrane</keyword>
<feature type="transmembrane region" description="Helical" evidence="7">
    <location>
        <begin position="195"/>
        <end position="214"/>
    </location>
</feature>
<dbReference type="InterPro" id="IPR000515">
    <property type="entry name" value="MetI-like"/>
</dbReference>